<gene>
    <name evidence="1" type="ORF">NCTC4824_02421</name>
</gene>
<dbReference type="Proteomes" id="UP000249134">
    <property type="component" value="Chromosome 1"/>
</dbReference>
<sequence length="75" mass="8888">MDLYRCSLLDKTHYRFITRKEIIQLFLSSGYVVEQIQIIPYSNPRYDKLIGALEPINKNFEISTDHFKNEASAYQ</sequence>
<dbReference type="Gene3D" id="3.40.50.150">
    <property type="entry name" value="Vaccinia Virus protein VP39"/>
    <property type="match status" value="1"/>
</dbReference>
<reference evidence="1 2" key="1">
    <citation type="submission" date="2018-06" db="EMBL/GenBank/DDBJ databases">
        <authorList>
            <consortium name="Pathogen Informatics"/>
            <person name="Doyle S."/>
        </authorList>
    </citation>
    <scope>NUCLEOTIDE SEQUENCE [LARGE SCALE GENOMIC DNA]</scope>
    <source>
        <strain evidence="1 2">NCTC4824</strain>
    </source>
</reference>
<evidence type="ECO:0000313" key="1">
    <source>
        <dbReference type="EMBL" id="SQI59604.1"/>
    </source>
</evidence>
<dbReference type="EMBL" id="LS483476">
    <property type="protein sequence ID" value="SQI59604.1"/>
    <property type="molecule type" value="Genomic_DNA"/>
</dbReference>
<dbReference type="RefSeq" id="WP_145981928.1">
    <property type="nucleotide sequence ID" value="NZ_CBCSGM010000001.1"/>
</dbReference>
<keyword evidence="2" id="KW-1185">Reference proteome</keyword>
<dbReference type="InterPro" id="IPR029063">
    <property type="entry name" value="SAM-dependent_MTases_sf"/>
</dbReference>
<dbReference type="KEGG" id="blen:NCTC4824_02421"/>
<evidence type="ECO:0000313" key="2">
    <source>
        <dbReference type="Proteomes" id="UP000249134"/>
    </source>
</evidence>
<dbReference type="GO" id="GO:0032259">
    <property type="term" value="P:methylation"/>
    <property type="evidence" value="ECO:0007669"/>
    <property type="project" value="UniProtKB-KW"/>
</dbReference>
<dbReference type="GO" id="GO:0008168">
    <property type="term" value="F:methyltransferase activity"/>
    <property type="evidence" value="ECO:0007669"/>
    <property type="project" value="UniProtKB-KW"/>
</dbReference>
<proteinExistence type="predicted"/>
<organism evidence="1 2">
    <name type="scientific">Lederbergia lenta</name>
    <name type="common">Bacillus lentus</name>
    <dbReference type="NCBI Taxonomy" id="1467"/>
    <lineage>
        <taxon>Bacteria</taxon>
        <taxon>Bacillati</taxon>
        <taxon>Bacillota</taxon>
        <taxon>Bacilli</taxon>
        <taxon>Bacillales</taxon>
        <taxon>Bacillaceae</taxon>
        <taxon>Lederbergia</taxon>
    </lineage>
</organism>
<keyword evidence="1" id="KW-0808">Transferase</keyword>
<accession>A0A2X4ZGL1</accession>
<keyword evidence="1" id="KW-0489">Methyltransferase</keyword>
<name>A0A2X4ZGL1_LEDLE</name>
<dbReference type="AlphaFoldDB" id="A0A2X4ZGL1"/>
<protein>
    <submittedName>
        <fullName evidence="1">Methyltransferase</fullName>
    </submittedName>
</protein>